<gene>
    <name evidence="5" type="ORF">DP130_00710</name>
    <name evidence="4" type="ORF">K234311028_07660</name>
</gene>
<dbReference type="PANTHER" id="PTHR40047">
    <property type="entry name" value="UPF0703 PROTEIN YCGQ"/>
    <property type="match status" value="1"/>
</dbReference>
<sequence>MKRFNINELFKFIIMVGFTFYFYYLVLADKLNLFINPKMVKYIIFASIFFTILTVYQFTKVFTIKTKKSVNISYILMFLTLLIGFYATQTSLNPNVANKKGISNNFSVINSNINKSNTTVKPIVESSNSIIFTDENYFKNLYDIGEDLYKKYKGTKIVIDGFIYKEDTLEKDEFIIARLMMACCAADSQVIGLVCKYPDTLNLKQNTWFKVEGILDFKNNVPIILVNKLTSIPKPKNLYVYPFN</sequence>
<proteinExistence type="predicted"/>
<dbReference type="InterPro" id="IPR052955">
    <property type="entry name" value="UPF0703_membrane_permease"/>
</dbReference>
<evidence type="ECO:0000313" key="7">
    <source>
        <dbReference type="Proteomes" id="UP001321763"/>
    </source>
</evidence>
<dbReference type="Proteomes" id="UP001321763">
    <property type="component" value="Chromosome"/>
</dbReference>
<evidence type="ECO:0000313" key="5">
    <source>
        <dbReference type="EMBL" id="RXI50525.1"/>
    </source>
</evidence>
<dbReference type="NCBIfam" id="TIGR03943">
    <property type="entry name" value="TIGR03943 family putative permease subunit"/>
    <property type="match status" value="1"/>
</dbReference>
<dbReference type="InterPro" id="IPR015402">
    <property type="entry name" value="DUF1980"/>
</dbReference>
<evidence type="ECO:0000259" key="3">
    <source>
        <dbReference type="Pfam" id="PF21537"/>
    </source>
</evidence>
<feature type="domain" description="DUF1980" evidence="3">
    <location>
        <begin position="111"/>
        <end position="242"/>
    </location>
</feature>
<dbReference type="AlphaFoldDB" id="A0A4Q0VEY2"/>
<dbReference type="InterPro" id="IPR048493">
    <property type="entry name" value="DUF1980_N"/>
</dbReference>
<reference evidence="5 6" key="1">
    <citation type="submission" date="2018-06" db="EMBL/GenBank/DDBJ databases">
        <title>Genome conservation of Clostridium tetani.</title>
        <authorList>
            <person name="Bruggemann H."/>
            <person name="Popoff M.R."/>
        </authorList>
    </citation>
    <scope>NUCLEOTIDE SEQUENCE [LARGE SCALE GENOMIC DNA]</scope>
    <source>
        <strain evidence="5 6">2017.061</strain>
    </source>
</reference>
<evidence type="ECO:0000313" key="4">
    <source>
        <dbReference type="EMBL" id="BDR80520.1"/>
    </source>
</evidence>
<evidence type="ECO:0000313" key="6">
    <source>
        <dbReference type="Proteomes" id="UP000290921"/>
    </source>
</evidence>
<feature type="transmembrane region" description="Helical" evidence="1">
    <location>
        <begin position="70"/>
        <end position="88"/>
    </location>
</feature>
<evidence type="ECO:0000259" key="2">
    <source>
        <dbReference type="Pfam" id="PF09323"/>
    </source>
</evidence>
<protein>
    <submittedName>
        <fullName evidence="5">TIGR03943 family protein</fullName>
    </submittedName>
</protein>
<keyword evidence="1" id="KW-1133">Transmembrane helix</keyword>
<accession>A0A4Q0VEY2</accession>
<dbReference type="RefSeq" id="WP_115604587.1">
    <property type="nucleotide sequence ID" value="NZ_AP026806.1"/>
</dbReference>
<feature type="transmembrane region" description="Helical" evidence="1">
    <location>
        <begin position="39"/>
        <end position="58"/>
    </location>
</feature>
<dbReference type="EMBL" id="QMAP01000001">
    <property type="protein sequence ID" value="RXI50525.1"/>
    <property type="molecule type" value="Genomic_DNA"/>
</dbReference>
<dbReference type="Pfam" id="PF21537">
    <property type="entry name" value="DUF1980_C"/>
    <property type="match status" value="1"/>
</dbReference>
<dbReference type="PANTHER" id="PTHR40047:SF1">
    <property type="entry name" value="UPF0703 PROTEIN YCGQ"/>
    <property type="match status" value="1"/>
</dbReference>
<organism evidence="5 6">
    <name type="scientific">Clostridium tetani</name>
    <dbReference type="NCBI Taxonomy" id="1513"/>
    <lineage>
        <taxon>Bacteria</taxon>
        <taxon>Bacillati</taxon>
        <taxon>Bacillota</taxon>
        <taxon>Clostridia</taxon>
        <taxon>Eubacteriales</taxon>
        <taxon>Clostridiaceae</taxon>
        <taxon>Clostridium</taxon>
    </lineage>
</organism>
<feature type="transmembrane region" description="Helical" evidence="1">
    <location>
        <begin position="9"/>
        <end position="27"/>
    </location>
</feature>
<dbReference type="Proteomes" id="UP000290921">
    <property type="component" value="Unassembled WGS sequence"/>
</dbReference>
<dbReference type="Pfam" id="PF09323">
    <property type="entry name" value="DUF1980"/>
    <property type="match status" value="1"/>
</dbReference>
<dbReference type="EMBL" id="AP026818">
    <property type="protein sequence ID" value="BDR80520.1"/>
    <property type="molecule type" value="Genomic_DNA"/>
</dbReference>
<name>A0A4Q0VEY2_CLOTA</name>
<keyword evidence="1" id="KW-0812">Transmembrane</keyword>
<reference evidence="4 7" key="2">
    <citation type="submission" date="2022-09" db="EMBL/GenBank/DDBJ databases">
        <title>complete genome sequences of Clostridium tetani str. KHSU-234311-028 isolated from soil.</title>
        <authorList>
            <person name="Sekizuka T."/>
            <person name="Shitada C."/>
            <person name="Takahashi M."/>
            <person name="Kuroda M."/>
        </authorList>
    </citation>
    <scope>NUCLEOTIDE SEQUENCE [LARGE SCALE GENOMIC DNA]</scope>
    <source>
        <strain evidence="4 7">KHSU-234311-028</strain>
    </source>
</reference>
<feature type="domain" description="DUF1980" evidence="2">
    <location>
        <begin position="10"/>
        <end position="102"/>
    </location>
</feature>
<evidence type="ECO:0000256" key="1">
    <source>
        <dbReference type="SAM" id="Phobius"/>
    </source>
</evidence>
<dbReference type="InterPro" id="IPR048447">
    <property type="entry name" value="DUF1980_C"/>
</dbReference>
<keyword evidence="1" id="KW-0472">Membrane</keyword>